<keyword evidence="3" id="KW-1185">Reference proteome</keyword>
<protein>
    <submittedName>
        <fullName evidence="2">Uncharacterized protein</fullName>
    </submittedName>
</protein>
<feature type="compositionally biased region" description="Polar residues" evidence="1">
    <location>
        <begin position="98"/>
        <end position="116"/>
    </location>
</feature>
<proteinExistence type="predicted"/>
<name>E4WY16_OIKDI</name>
<gene>
    <name evidence="2" type="ORF">GSOID_T00011814001</name>
</gene>
<evidence type="ECO:0000313" key="2">
    <source>
        <dbReference type="EMBL" id="CBY22260.1"/>
    </source>
</evidence>
<dbReference type="OrthoDB" id="10209855at2759"/>
<dbReference type="Proteomes" id="UP000001307">
    <property type="component" value="Unassembled WGS sequence"/>
</dbReference>
<dbReference type="EMBL" id="FN653018">
    <property type="protein sequence ID" value="CBY22260.1"/>
    <property type="molecule type" value="Genomic_DNA"/>
</dbReference>
<feature type="compositionally biased region" description="Basic and acidic residues" evidence="1">
    <location>
        <begin position="83"/>
        <end position="96"/>
    </location>
</feature>
<dbReference type="AlphaFoldDB" id="E4WY16"/>
<accession>E4WY16</accession>
<feature type="region of interest" description="Disordered" evidence="1">
    <location>
        <begin position="1"/>
        <end position="53"/>
    </location>
</feature>
<evidence type="ECO:0000313" key="3">
    <source>
        <dbReference type="Proteomes" id="UP000001307"/>
    </source>
</evidence>
<sequence length="123" mass="13346">MSRASNGQTLRASARASTRASGRSSAVPAPKPRSSPPGKIAKMEMDENLNSTTNNSKHITIFTEEDIEMISIAAQKTEVTTYHDEGASLLPSDHRSPTAMTQLSRSGHQTPDQQLNGWHDTDI</sequence>
<dbReference type="InParanoid" id="E4WY16"/>
<organism evidence="2">
    <name type="scientific">Oikopleura dioica</name>
    <name type="common">Tunicate</name>
    <dbReference type="NCBI Taxonomy" id="34765"/>
    <lineage>
        <taxon>Eukaryota</taxon>
        <taxon>Metazoa</taxon>
        <taxon>Chordata</taxon>
        <taxon>Tunicata</taxon>
        <taxon>Appendicularia</taxon>
        <taxon>Copelata</taxon>
        <taxon>Oikopleuridae</taxon>
        <taxon>Oikopleura</taxon>
    </lineage>
</organism>
<reference evidence="2" key="1">
    <citation type="journal article" date="2010" name="Science">
        <title>Plasticity of animal genome architecture unmasked by rapid evolution of a pelagic tunicate.</title>
        <authorList>
            <person name="Denoeud F."/>
            <person name="Henriet S."/>
            <person name="Mungpakdee S."/>
            <person name="Aury J.M."/>
            <person name="Da Silva C."/>
            <person name="Brinkmann H."/>
            <person name="Mikhaleva J."/>
            <person name="Olsen L.C."/>
            <person name="Jubin C."/>
            <person name="Canestro C."/>
            <person name="Bouquet J.M."/>
            <person name="Danks G."/>
            <person name="Poulain J."/>
            <person name="Campsteijn C."/>
            <person name="Adamski M."/>
            <person name="Cross I."/>
            <person name="Yadetie F."/>
            <person name="Muffato M."/>
            <person name="Louis A."/>
            <person name="Butcher S."/>
            <person name="Tsagkogeorga G."/>
            <person name="Konrad A."/>
            <person name="Singh S."/>
            <person name="Jensen M.F."/>
            <person name="Cong E.H."/>
            <person name="Eikeseth-Otteraa H."/>
            <person name="Noel B."/>
            <person name="Anthouard V."/>
            <person name="Porcel B.M."/>
            <person name="Kachouri-Lafond R."/>
            <person name="Nishino A."/>
            <person name="Ugolini M."/>
            <person name="Chourrout P."/>
            <person name="Nishida H."/>
            <person name="Aasland R."/>
            <person name="Huzurbazar S."/>
            <person name="Westhof E."/>
            <person name="Delsuc F."/>
            <person name="Lehrach H."/>
            <person name="Reinhardt R."/>
            <person name="Weissenbach J."/>
            <person name="Roy S.W."/>
            <person name="Artiguenave F."/>
            <person name="Postlethwait J.H."/>
            <person name="Manak J.R."/>
            <person name="Thompson E.M."/>
            <person name="Jaillon O."/>
            <person name="Du Pasquier L."/>
            <person name="Boudinot P."/>
            <person name="Liberles D.A."/>
            <person name="Volff J.N."/>
            <person name="Philippe H."/>
            <person name="Lenhard B."/>
            <person name="Roest Crollius H."/>
            <person name="Wincker P."/>
            <person name="Chourrout D."/>
        </authorList>
    </citation>
    <scope>NUCLEOTIDE SEQUENCE [LARGE SCALE GENOMIC DNA]</scope>
</reference>
<feature type="compositionally biased region" description="Low complexity" evidence="1">
    <location>
        <begin position="11"/>
        <end position="26"/>
    </location>
</feature>
<feature type="compositionally biased region" description="Polar residues" evidence="1">
    <location>
        <begin position="1"/>
        <end position="10"/>
    </location>
</feature>
<feature type="region of interest" description="Disordered" evidence="1">
    <location>
        <begin position="83"/>
        <end position="123"/>
    </location>
</feature>
<evidence type="ECO:0000256" key="1">
    <source>
        <dbReference type="SAM" id="MobiDB-lite"/>
    </source>
</evidence>